<reference evidence="2" key="1">
    <citation type="submission" date="2023-06" db="EMBL/GenBank/DDBJ databases">
        <title>Genomic Diversity of Vibrio spp. and Metagenomic Analysis of Pathogens in Florida Gulf Coastal Waters Following Hurricane Ian.</title>
        <authorList>
            <person name="Brumfield K.D."/>
        </authorList>
    </citation>
    <scope>NUCLEOTIDE SEQUENCE</scope>
    <source>
        <strain evidence="2">WBS2B-138</strain>
    </source>
</reference>
<gene>
    <name evidence="2" type="ORF">QX249_09955</name>
</gene>
<dbReference type="Pfam" id="PF05656">
    <property type="entry name" value="DUF805"/>
    <property type="match status" value="1"/>
</dbReference>
<evidence type="ECO:0000313" key="2">
    <source>
        <dbReference type="EMBL" id="MDS1820981.1"/>
    </source>
</evidence>
<dbReference type="InterPro" id="IPR008523">
    <property type="entry name" value="DUF805"/>
</dbReference>
<dbReference type="GO" id="GO:0005886">
    <property type="term" value="C:plasma membrane"/>
    <property type="evidence" value="ECO:0007669"/>
    <property type="project" value="TreeGrafter"/>
</dbReference>
<keyword evidence="1" id="KW-1133">Transmembrane helix</keyword>
<organism evidence="2 3">
    <name type="scientific">Vibrio parahaemolyticus</name>
    <dbReference type="NCBI Taxonomy" id="670"/>
    <lineage>
        <taxon>Bacteria</taxon>
        <taxon>Pseudomonadati</taxon>
        <taxon>Pseudomonadota</taxon>
        <taxon>Gammaproteobacteria</taxon>
        <taxon>Vibrionales</taxon>
        <taxon>Vibrionaceae</taxon>
        <taxon>Vibrio</taxon>
    </lineage>
</organism>
<dbReference type="PANTHER" id="PTHR34980:SF2">
    <property type="entry name" value="INNER MEMBRANE PROTEIN YHAH-RELATED"/>
    <property type="match status" value="1"/>
</dbReference>
<accession>A0AAW8PY67</accession>
<sequence>MNLYLSAWKKSFTIQGRARRKEFFVFSLVNFLILLALAFITTVVNPVSNLYLVMVGIYVLFAIALIIPSWTVSIRRLHDIGRSGWWVLITLVPVLGLIFLVFMFFDSHPHENEYGVSPKYTE</sequence>
<dbReference type="RefSeq" id="WP_311019772.1">
    <property type="nucleotide sequence ID" value="NZ_JAUHGG010000003.1"/>
</dbReference>
<dbReference type="Proteomes" id="UP001253193">
    <property type="component" value="Unassembled WGS sequence"/>
</dbReference>
<dbReference type="AlphaFoldDB" id="A0AAW8PY67"/>
<feature type="transmembrane region" description="Helical" evidence="1">
    <location>
        <begin position="50"/>
        <end position="72"/>
    </location>
</feature>
<feature type="transmembrane region" description="Helical" evidence="1">
    <location>
        <begin position="84"/>
        <end position="105"/>
    </location>
</feature>
<name>A0AAW8PY67_VIBPH</name>
<dbReference type="EMBL" id="JAUHGG010000003">
    <property type="protein sequence ID" value="MDS1820981.1"/>
    <property type="molecule type" value="Genomic_DNA"/>
</dbReference>
<protein>
    <submittedName>
        <fullName evidence="2">DUF805 domain-containing protein</fullName>
    </submittedName>
</protein>
<evidence type="ECO:0000256" key="1">
    <source>
        <dbReference type="SAM" id="Phobius"/>
    </source>
</evidence>
<evidence type="ECO:0000313" key="3">
    <source>
        <dbReference type="Proteomes" id="UP001253193"/>
    </source>
</evidence>
<keyword evidence="1" id="KW-0812">Transmembrane</keyword>
<keyword evidence="1" id="KW-0472">Membrane</keyword>
<proteinExistence type="predicted"/>
<feature type="transmembrane region" description="Helical" evidence="1">
    <location>
        <begin position="23"/>
        <end position="44"/>
    </location>
</feature>
<comment type="caution">
    <text evidence="2">The sequence shown here is derived from an EMBL/GenBank/DDBJ whole genome shotgun (WGS) entry which is preliminary data.</text>
</comment>
<dbReference type="PANTHER" id="PTHR34980">
    <property type="entry name" value="INNER MEMBRANE PROTEIN-RELATED-RELATED"/>
    <property type="match status" value="1"/>
</dbReference>